<dbReference type="Proteomes" id="UP000636800">
    <property type="component" value="Chromosome 5"/>
</dbReference>
<dbReference type="AlphaFoldDB" id="A0A835QZJ3"/>
<organism evidence="1 2">
    <name type="scientific">Vanilla planifolia</name>
    <name type="common">Vanilla</name>
    <dbReference type="NCBI Taxonomy" id="51239"/>
    <lineage>
        <taxon>Eukaryota</taxon>
        <taxon>Viridiplantae</taxon>
        <taxon>Streptophyta</taxon>
        <taxon>Embryophyta</taxon>
        <taxon>Tracheophyta</taxon>
        <taxon>Spermatophyta</taxon>
        <taxon>Magnoliopsida</taxon>
        <taxon>Liliopsida</taxon>
        <taxon>Asparagales</taxon>
        <taxon>Orchidaceae</taxon>
        <taxon>Vanilloideae</taxon>
        <taxon>Vanilleae</taxon>
        <taxon>Vanilla</taxon>
    </lineage>
</organism>
<keyword evidence="2" id="KW-1185">Reference proteome</keyword>
<dbReference type="OrthoDB" id="1736712at2759"/>
<dbReference type="EMBL" id="JADCNL010000005">
    <property type="protein sequence ID" value="KAG0481624.1"/>
    <property type="molecule type" value="Genomic_DNA"/>
</dbReference>
<protein>
    <submittedName>
        <fullName evidence="1">Uncharacterized protein</fullName>
    </submittedName>
</protein>
<comment type="caution">
    <text evidence="1">The sequence shown here is derived from an EMBL/GenBank/DDBJ whole genome shotgun (WGS) entry which is preliminary data.</text>
</comment>
<gene>
    <name evidence="1" type="ORF">HPP92_012482</name>
</gene>
<accession>A0A835QZJ3</accession>
<name>A0A835QZJ3_VANPL</name>
<proteinExistence type="predicted"/>
<sequence length="93" mass="10823">MLPRFIVRLLSVKNSKIVRLEVARQVSLAEEARRKAEEQRKYQESCMRKCFFFVEYMLAFVEICIKELADSFLLDYSRSGESKRTSDATGGAF</sequence>
<evidence type="ECO:0000313" key="1">
    <source>
        <dbReference type="EMBL" id="KAG0481624.1"/>
    </source>
</evidence>
<reference evidence="1 2" key="1">
    <citation type="journal article" date="2020" name="Nat. Food">
        <title>A phased Vanilla planifolia genome enables genetic improvement of flavour and production.</title>
        <authorList>
            <person name="Hasing T."/>
            <person name="Tang H."/>
            <person name="Brym M."/>
            <person name="Khazi F."/>
            <person name="Huang T."/>
            <person name="Chambers A.H."/>
        </authorList>
    </citation>
    <scope>NUCLEOTIDE SEQUENCE [LARGE SCALE GENOMIC DNA]</scope>
    <source>
        <tissue evidence="1">Leaf</tissue>
    </source>
</reference>
<evidence type="ECO:0000313" key="2">
    <source>
        <dbReference type="Proteomes" id="UP000636800"/>
    </source>
</evidence>